<sequence length="616" mass="68668">MHITLPQSQSHNGWAAKVDRLSAKSQEFKALTLEDRLELIDAIIYNADVLGGDLMVDHDMALLKMAPDPYKSNDDASSAPNYQYSSDVEKLKEFSKLSFLLNLIQYLQSIKKHLEYRIELERESKQNNQGRIKKTKVKKPPLLAKTRDAFLGGRQIRIHGPVEMFPLFHKFQVWADAGLETKDPIKPSPEDDDEEGGICVVLGAGNASIVTFIDTLHCIFCDPATKPIFVKYHPLRPYLQPVFAKLFEPLIERGFLDHTVDEGLEAAIQLLRNPKTRHVHVTGGLATARAIEKTLAEAQPDKSKEKIESMVTSELGCVTPFLIAPGKYTKRELKMAANHIVTAKKVNGGAFCFSPQVVVLPEEWAQKEEFREILVKTVAKIPADPCYYPGATKRVQNILDHYVDDDEKGEGKTQPHILQQSGARMKRSITDGDDDEDFLQPAIVDCGTYGSVTYYNNRALRMEAFGPLLATVNLPGDPSESYLTDVAVPFVNNKENIFGSLSCSIIYPKKFNQHVVEEATAALNYGCVGWNTATFYGYIGLGIGGIWGASVYDNTGETGRGQVGNVYEIPNIAKSVVSSRSLAFPLIYNKELIPPKFCVSLVSAALLRFRRKMFRF</sequence>
<dbReference type="InterPro" id="IPR016161">
    <property type="entry name" value="Ald_DH/histidinol_DH"/>
</dbReference>
<reference evidence="2" key="1">
    <citation type="submission" date="2021-01" db="EMBL/GenBank/DDBJ databases">
        <authorList>
            <person name="Corre E."/>
            <person name="Pelletier E."/>
            <person name="Niang G."/>
            <person name="Scheremetjew M."/>
            <person name="Finn R."/>
            <person name="Kale V."/>
            <person name="Holt S."/>
            <person name="Cochrane G."/>
            <person name="Meng A."/>
            <person name="Brown T."/>
            <person name="Cohen L."/>
        </authorList>
    </citation>
    <scope>NUCLEOTIDE SEQUENCE</scope>
    <source>
        <strain evidence="2">MM31A-1</strain>
    </source>
</reference>
<dbReference type="GO" id="GO:0016620">
    <property type="term" value="F:oxidoreductase activity, acting on the aldehyde or oxo group of donors, NAD or NADP as acceptor"/>
    <property type="evidence" value="ECO:0007669"/>
    <property type="project" value="InterPro"/>
</dbReference>
<dbReference type="Pfam" id="PF00171">
    <property type="entry name" value="Aldedh"/>
    <property type="match status" value="1"/>
</dbReference>
<dbReference type="AlphaFoldDB" id="A0A7S3V5X0"/>
<dbReference type="EMBL" id="HBIO01005229">
    <property type="protein sequence ID" value="CAE0458827.1"/>
    <property type="molecule type" value="Transcribed_RNA"/>
</dbReference>
<dbReference type="InterPro" id="IPR016163">
    <property type="entry name" value="Ald_DH_C"/>
</dbReference>
<evidence type="ECO:0000313" key="2">
    <source>
        <dbReference type="EMBL" id="CAE0458827.1"/>
    </source>
</evidence>
<accession>A0A7S3V5X0</accession>
<name>A0A7S3V5X0_9STRA</name>
<dbReference type="SUPFAM" id="SSF53720">
    <property type="entry name" value="ALDH-like"/>
    <property type="match status" value="1"/>
</dbReference>
<proteinExistence type="predicted"/>
<dbReference type="Gene3D" id="3.40.309.10">
    <property type="entry name" value="Aldehyde Dehydrogenase, Chain A, domain 2"/>
    <property type="match status" value="1"/>
</dbReference>
<organism evidence="2">
    <name type="scientific">Chaetoceros debilis</name>
    <dbReference type="NCBI Taxonomy" id="122233"/>
    <lineage>
        <taxon>Eukaryota</taxon>
        <taxon>Sar</taxon>
        <taxon>Stramenopiles</taxon>
        <taxon>Ochrophyta</taxon>
        <taxon>Bacillariophyta</taxon>
        <taxon>Coscinodiscophyceae</taxon>
        <taxon>Chaetocerotophycidae</taxon>
        <taxon>Chaetocerotales</taxon>
        <taxon>Chaetocerotaceae</taxon>
        <taxon>Chaetoceros</taxon>
    </lineage>
</organism>
<feature type="domain" description="Aldehyde dehydrogenase" evidence="1">
    <location>
        <begin position="231"/>
        <end position="472"/>
    </location>
</feature>
<dbReference type="InterPro" id="IPR016162">
    <property type="entry name" value="Ald_DH_N"/>
</dbReference>
<evidence type="ECO:0000259" key="1">
    <source>
        <dbReference type="Pfam" id="PF00171"/>
    </source>
</evidence>
<dbReference type="Gene3D" id="3.40.605.10">
    <property type="entry name" value="Aldehyde Dehydrogenase, Chain A, domain 1"/>
    <property type="match status" value="1"/>
</dbReference>
<protein>
    <recommendedName>
        <fullName evidence="1">Aldehyde dehydrogenase domain-containing protein</fullName>
    </recommendedName>
</protein>
<gene>
    <name evidence="2" type="ORF">CDEB00056_LOCUS3668</name>
</gene>
<dbReference type="InterPro" id="IPR015590">
    <property type="entry name" value="Aldehyde_DH_dom"/>
</dbReference>